<feature type="region of interest" description="Disordered" evidence="1">
    <location>
        <begin position="1"/>
        <end position="80"/>
    </location>
</feature>
<dbReference type="Gramene" id="KGN58888">
    <property type="protein sequence ID" value="KGN58888"/>
    <property type="gene ID" value="Csa_3G734895"/>
</dbReference>
<feature type="compositionally biased region" description="Low complexity" evidence="1">
    <location>
        <begin position="69"/>
        <end position="80"/>
    </location>
</feature>
<dbReference type="AlphaFoldDB" id="A0A0A0LAM0"/>
<proteinExistence type="predicted"/>
<evidence type="ECO:0000313" key="3">
    <source>
        <dbReference type="Proteomes" id="UP000029981"/>
    </source>
</evidence>
<reference evidence="2 3" key="1">
    <citation type="journal article" date="2009" name="Nat. Genet.">
        <title>The genome of the cucumber, Cucumis sativus L.</title>
        <authorList>
            <person name="Huang S."/>
            <person name="Li R."/>
            <person name="Zhang Z."/>
            <person name="Li L."/>
            <person name="Gu X."/>
            <person name="Fan W."/>
            <person name="Lucas W.J."/>
            <person name="Wang X."/>
            <person name="Xie B."/>
            <person name="Ni P."/>
            <person name="Ren Y."/>
            <person name="Zhu H."/>
            <person name="Li J."/>
            <person name="Lin K."/>
            <person name="Jin W."/>
            <person name="Fei Z."/>
            <person name="Li G."/>
            <person name="Staub J."/>
            <person name="Kilian A."/>
            <person name="van der Vossen E.A."/>
            <person name="Wu Y."/>
            <person name="Guo J."/>
            <person name="He J."/>
            <person name="Jia Z."/>
            <person name="Ren Y."/>
            <person name="Tian G."/>
            <person name="Lu Y."/>
            <person name="Ruan J."/>
            <person name="Qian W."/>
            <person name="Wang M."/>
            <person name="Huang Q."/>
            <person name="Li B."/>
            <person name="Xuan Z."/>
            <person name="Cao J."/>
            <person name="Asan"/>
            <person name="Wu Z."/>
            <person name="Zhang J."/>
            <person name="Cai Q."/>
            <person name="Bai Y."/>
            <person name="Zhao B."/>
            <person name="Han Y."/>
            <person name="Li Y."/>
            <person name="Li X."/>
            <person name="Wang S."/>
            <person name="Shi Q."/>
            <person name="Liu S."/>
            <person name="Cho W.K."/>
            <person name="Kim J.Y."/>
            <person name="Xu Y."/>
            <person name="Heller-Uszynska K."/>
            <person name="Miao H."/>
            <person name="Cheng Z."/>
            <person name="Zhang S."/>
            <person name="Wu J."/>
            <person name="Yang Y."/>
            <person name="Kang H."/>
            <person name="Li M."/>
            <person name="Liang H."/>
            <person name="Ren X."/>
            <person name="Shi Z."/>
            <person name="Wen M."/>
            <person name="Jian M."/>
            <person name="Yang H."/>
            <person name="Zhang G."/>
            <person name="Yang Z."/>
            <person name="Chen R."/>
            <person name="Liu S."/>
            <person name="Li J."/>
            <person name="Ma L."/>
            <person name="Liu H."/>
            <person name="Zhou Y."/>
            <person name="Zhao J."/>
            <person name="Fang X."/>
            <person name="Li G."/>
            <person name="Fang L."/>
            <person name="Li Y."/>
            <person name="Liu D."/>
            <person name="Zheng H."/>
            <person name="Zhang Y."/>
            <person name="Qin N."/>
            <person name="Li Z."/>
            <person name="Yang G."/>
            <person name="Yang S."/>
            <person name="Bolund L."/>
            <person name="Kristiansen K."/>
            <person name="Zheng H."/>
            <person name="Li S."/>
            <person name="Zhang X."/>
            <person name="Yang H."/>
            <person name="Wang J."/>
            <person name="Sun R."/>
            <person name="Zhang B."/>
            <person name="Jiang S."/>
            <person name="Wang J."/>
            <person name="Du Y."/>
            <person name="Li S."/>
        </authorList>
    </citation>
    <scope>NUCLEOTIDE SEQUENCE [LARGE SCALE GENOMIC DNA]</scope>
    <source>
        <strain evidence="3">cv. 9930</strain>
    </source>
</reference>
<gene>
    <name evidence="2" type="ORF">Csa_3G734895</name>
</gene>
<feature type="compositionally biased region" description="Basic residues" evidence="1">
    <location>
        <begin position="1"/>
        <end position="11"/>
    </location>
</feature>
<reference evidence="2 3" key="3">
    <citation type="journal article" date="2010" name="BMC Genomics">
        <title>Transcriptome sequencing and comparative analysis of cucumber flowers with different sex types.</title>
        <authorList>
            <person name="Guo S."/>
            <person name="Zheng Y."/>
            <person name="Joung J.G."/>
            <person name="Liu S."/>
            <person name="Zhang Z."/>
            <person name="Crasta O.R."/>
            <person name="Sobral B.W."/>
            <person name="Xu Y."/>
            <person name="Huang S."/>
            <person name="Fei Z."/>
        </authorList>
    </citation>
    <scope>NUCLEOTIDE SEQUENCE [LARGE SCALE GENOMIC DNA]</scope>
    <source>
        <strain evidence="3">cv. 9930</strain>
    </source>
</reference>
<reference evidence="2 3" key="2">
    <citation type="journal article" date="2009" name="PLoS ONE">
        <title>An integrated genetic and cytogenetic map of the cucumber genome.</title>
        <authorList>
            <person name="Ren Y."/>
            <person name="Zhang Z."/>
            <person name="Liu J."/>
            <person name="Staub J.E."/>
            <person name="Han Y."/>
            <person name="Cheng Z."/>
            <person name="Li X."/>
            <person name="Lu J."/>
            <person name="Miao H."/>
            <person name="Kang H."/>
            <person name="Xie B."/>
            <person name="Gu X."/>
            <person name="Wang X."/>
            <person name="Du Y."/>
            <person name="Jin W."/>
            <person name="Huang S."/>
        </authorList>
    </citation>
    <scope>NUCLEOTIDE SEQUENCE [LARGE SCALE GENOMIC DNA]</scope>
    <source>
        <strain evidence="3">cv. 9930</strain>
    </source>
</reference>
<dbReference type="EMBL" id="CM002924">
    <property type="protein sequence ID" value="KGN58888.1"/>
    <property type="molecule type" value="Genomic_DNA"/>
</dbReference>
<dbReference type="Proteomes" id="UP000029981">
    <property type="component" value="Chromosome 3"/>
</dbReference>
<evidence type="ECO:0000313" key="2">
    <source>
        <dbReference type="EMBL" id="KGN58888.1"/>
    </source>
</evidence>
<organism evidence="2 3">
    <name type="scientific">Cucumis sativus</name>
    <name type="common">Cucumber</name>
    <dbReference type="NCBI Taxonomy" id="3659"/>
    <lineage>
        <taxon>Eukaryota</taxon>
        <taxon>Viridiplantae</taxon>
        <taxon>Streptophyta</taxon>
        <taxon>Embryophyta</taxon>
        <taxon>Tracheophyta</taxon>
        <taxon>Spermatophyta</taxon>
        <taxon>Magnoliopsida</taxon>
        <taxon>eudicotyledons</taxon>
        <taxon>Gunneridae</taxon>
        <taxon>Pentapetalae</taxon>
        <taxon>rosids</taxon>
        <taxon>fabids</taxon>
        <taxon>Cucurbitales</taxon>
        <taxon>Cucurbitaceae</taxon>
        <taxon>Benincaseae</taxon>
        <taxon>Cucumis</taxon>
    </lineage>
</organism>
<evidence type="ECO:0000256" key="1">
    <source>
        <dbReference type="SAM" id="MobiDB-lite"/>
    </source>
</evidence>
<keyword evidence="3" id="KW-1185">Reference proteome</keyword>
<reference evidence="2 3" key="4">
    <citation type="journal article" date="2011" name="BMC Genomics">
        <title>RNA-Seq improves annotation of protein-coding genes in the cucumber genome.</title>
        <authorList>
            <person name="Li Z."/>
            <person name="Zhang Z."/>
            <person name="Yan P."/>
            <person name="Huang S."/>
            <person name="Fei Z."/>
            <person name="Lin K."/>
        </authorList>
    </citation>
    <scope>NUCLEOTIDE SEQUENCE [LARGE SCALE GENOMIC DNA]</scope>
    <source>
        <strain evidence="3">cv. 9930</strain>
    </source>
</reference>
<feature type="compositionally biased region" description="Polar residues" evidence="1">
    <location>
        <begin position="35"/>
        <end position="53"/>
    </location>
</feature>
<sequence length="80" mass="8304">MSQRPSRHQRRPSQGVFMPADYLSDPPPPVGPGSTVESGGPHSSTLLTRPTQQSRSADPVAARPPAPPAVANNDAPNPAS</sequence>
<protein>
    <submittedName>
        <fullName evidence="2">Uncharacterized protein</fullName>
    </submittedName>
</protein>
<name>A0A0A0LAM0_CUCSA</name>
<accession>A0A0A0LAM0</accession>